<dbReference type="InterPro" id="IPR017441">
    <property type="entry name" value="Protein_kinase_ATP_BS"/>
</dbReference>
<dbReference type="PROSITE" id="PS00108">
    <property type="entry name" value="PROTEIN_KINASE_ST"/>
    <property type="match status" value="1"/>
</dbReference>
<dbReference type="EC" id="2.7.11.1" evidence="1"/>
<keyword evidence="6 9" id="KW-0067">ATP-binding</keyword>
<evidence type="ECO:0000256" key="7">
    <source>
        <dbReference type="ARBA" id="ARBA00047899"/>
    </source>
</evidence>
<evidence type="ECO:0000256" key="4">
    <source>
        <dbReference type="ARBA" id="ARBA00022741"/>
    </source>
</evidence>
<comment type="catalytic activity">
    <reaction evidence="8">
        <text>L-seryl-[protein] + ATP = O-phospho-L-seryl-[protein] + ADP + H(+)</text>
        <dbReference type="Rhea" id="RHEA:17989"/>
        <dbReference type="Rhea" id="RHEA-COMP:9863"/>
        <dbReference type="Rhea" id="RHEA-COMP:11604"/>
        <dbReference type="ChEBI" id="CHEBI:15378"/>
        <dbReference type="ChEBI" id="CHEBI:29999"/>
        <dbReference type="ChEBI" id="CHEBI:30616"/>
        <dbReference type="ChEBI" id="CHEBI:83421"/>
        <dbReference type="ChEBI" id="CHEBI:456216"/>
        <dbReference type="EC" id="2.7.11.1"/>
    </reaction>
</comment>
<dbReference type="EMBL" id="BSDZ01000003">
    <property type="protein sequence ID" value="GLI58907.1"/>
    <property type="molecule type" value="Genomic_DNA"/>
</dbReference>
<dbReference type="InterPro" id="IPR011009">
    <property type="entry name" value="Kinase-like_dom_sf"/>
</dbReference>
<protein>
    <recommendedName>
        <fullName evidence="1">non-specific serine/threonine protein kinase</fullName>
        <ecNumber evidence="1">2.7.11.1</ecNumber>
    </recommendedName>
</protein>
<dbReference type="InterPro" id="IPR008271">
    <property type="entry name" value="Ser/Thr_kinase_AS"/>
</dbReference>
<keyword evidence="3" id="KW-0808">Transferase</keyword>
<dbReference type="SMART" id="SM00220">
    <property type="entry name" value="S_TKc"/>
    <property type="match status" value="1"/>
</dbReference>
<keyword evidence="4 9" id="KW-0547">Nucleotide-binding</keyword>
<evidence type="ECO:0000256" key="10">
    <source>
        <dbReference type="RuleBase" id="RU000304"/>
    </source>
</evidence>
<organism evidence="13 14">
    <name type="scientific">Volvox africanus</name>
    <dbReference type="NCBI Taxonomy" id="51714"/>
    <lineage>
        <taxon>Eukaryota</taxon>
        <taxon>Viridiplantae</taxon>
        <taxon>Chlorophyta</taxon>
        <taxon>core chlorophytes</taxon>
        <taxon>Chlorophyceae</taxon>
        <taxon>CS clade</taxon>
        <taxon>Chlamydomonadales</taxon>
        <taxon>Volvocaceae</taxon>
        <taxon>Volvox</taxon>
    </lineage>
</organism>
<evidence type="ECO:0000256" key="5">
    <source>
        <dbReference type="ARBA" id="ARBA00022777"/>
    </source>
</evidence>
<feature type="region of interest" description="Disordered" evidence="11">
    <location>
        <begin position="1"/>
        <end position="34"/>
    </location>
</feature>
<sequence length="431" mass="46447">MDSTSTTSMLLDSTRPVTGRGTGRGGSVCTDTDVGSDMTSDITSGAAFSHGSLADYQLDRLLGRGKYSQVYLARDLQTGDLVAIKRVEIFDMMDQASRQACVKEVKILQNVEHPNIVKCFRSFLSNENNELVIVLEWAEGGDLGHVIKQRQESGQAFSPEQVWVQFQQVCSALKHMHDRRMMHRDLKPSNIFVTASGDLKLGDLGLSRYFSSRTLQAQTTVGTPYYMSPEVVRGQPYDFSSDIWSLGCLLYELIALRNPFYKENQSLYALGKLIQNCQYEALPPSVPDELRQLVSSMLQPLPHSRPTITQLAAYVNSYLAQKLPHTQQNLQQQVGHQQQYHHQYLYMQPQWQPGLPVSGGGAGGAGGGGGGGGSSSSTGGARQGSGSVHSGGVSSSTGGASAGIAGGDLGLGITGHSICLTGRGLNSTLPR</sequence>
<evidence type="ECO:0000256" key="3">
    <source>
        <dbReference type="ARBA" id="ARBA00022679"/>
    </source>
</evidence>
<dbReference type="Gene3D" id="1.10.510.10">
    <property type="entry name" value="Transferase(Phosphotransferase) domain 1"/>
    <property type="match status" value="1"/>
</dbReference>
<dbReference type="PANTHER" id="PTHR44899">
    <property type="entry name" value="CAMK FAMILY PROTEIN KINASE"/>
    <property type="match status" value="1"/>
</dbReference>
<comment type="similarity">
    <text evidence="10">Belongs to the protein kinase superfamily.</text>
</comment>
<evidence type="ECO:0000313" key="13">
    <source>
        <dbReference type="EMBL" id="GLI58907.1"/>
    </source>
</evidence>
<reference evidence="13 14" key="1">
    <citation type="journal article" date="2023" name="IScience">
        <title>Expanded male sex-determining region conserved during the evolution of homothallism in the green alga Volvox.</title>
        <authorList>
            <person name="Yamamoto K."/>
            <person name="Matsuzaki R."/>
            <person name="Mahakham W."/>
            <person name="Heman W."/>
            <person name="Sekimoto H."/>
            <person name="Kawachi M."/>
            <person name="Minakuchi Y."/>
            <person name="Toyoda A."/>
            <person name="Nozaki H."/>
        </authorList>
    </citation>
    <scope>NUCLEOTIDE SEQUENCE [LARGE SCALE GENOMIC DNA]</scope>
    <source>
        <strain evidence="13 14">NIES-4468</strain>
    </source>
</reference>
<dbReference type="PANTHER" id="PTHR44899:SF3">
    <property type="entry name" value="SERINE_THREONINE-PROTEIN KINASE NEK1"/>
    <property type="match status" value="1"/>
</dbReference>
<feature type="region of interest" description="Disordered" evidence="11">
    <location>
        <begin position="356"/>
        <end position="399"/>
    </location>
</feature>
<dbReference type="Proteomes" id="UP001165090">
    <property type="component" value="Unassembled WGS sequence"/>
</dbReference>
<dbReference type="PROSITE" id="PS50011">
    <property type="entry name" value="PROTEIN_KINASE_DOM"/>
    <property type="match status" value="1"/>
</dbReference>
<evidence type="ECO:0000256" key="8">
    <source>
        <dbReference type="ARBA" id="ARBA00048679"/>
    </source>
</evidence>
<feature type="binding site" evidence="9">
    <location>
        <position position="85"/>
    </location>
    <ligand>
        <name>ATP</name>
        <dbReference type="ChEBI" id="CHEBI:30616"/>
    </ligand>
</feature>
<evidence type="ECO:0000259" key="12">
    <source>
        <dbReference type="PROSITE" id="PS50011"/>
    </source>
</evidence>
<dbReference type="InterPro" id="IPR051131">
    <property type="entry name" value="NEK_Ser/Thr_kinase_NIMA"/>
</dbReference>
<dbReference type="PRINTS" id="PR00109">
    <property type="entry name" value="TYRKINASE"/>
</dbReference>
<evidence type="ECO:0000256" key="6">
    <source>
        <dbReference type="ARBA" id="ARBA00022840"/>
    </source>
</evidence>
<proteinExistence type="inferred from homology"/>
<feature type="domain" description="Protein kinase" evidence="12">
    <location>
        <begin position="56"/>
        <end position="319"/>
    </location>
</feature>
<evidence type="ECO:0000256" key="11">
    <source>
        <dbReference type="SAM" id="MobiDB-lite"/>
    </source>
</evidence>
<dbReference type="InterPro" id="IPR001245">
    <property type="entry name" value="Ser-Thr/Tyr_kinase_cat_dom"/>
</dbReference>
<feature type="compositionally biased region" description="Gly residues" evidence="11">
    <location>
        <begin position="357"/>
        <end position="374"/>
    </location>
</feature>
<feature type="compositionally biased region" description="Low complexity" evidence="11">
    <location>
        <begin position="1"/>
        <end position="14"/>
    </location>
</feature>
<comment type="catalytic activity">
    <reaction evidence="7">
        <text>L-threonyl-[protein] + ATP = O-phospho-L-threonyl-[protein] + ADP + H(+)</text>
        <dbReference type="Rhea" id="RHEA:46608"/>
        <dbReference type="Rhea" id="RHEA-COMP:11060"/>
        <dbReference type="Rhea" id="RHEA-COMP:11605"/>
        <dbReference type="ChEBI" id="CHEBI:15378"/>
        <dbReference type="ChEBI" id="CHEBI:30013"/>
        <dbReference type="ChEBI" id="CHEBI:30616"/>
        <dbReference type="ChEBI" id="CHEBI:61977"/>
        <dbReference type="ChEBI" id="CHEBI:456216"/>
        <dbReference type="EC" id="2.7.11.1"/>
    </reaction>
</comment>
<comment type="caution">
    <text evidence="13">The sequence shown here is derived from an EMBL/GenBank/DDBJ whole genome shotgun (WGS) entry which is preliminary data.</text>
</comment>
<name>A0ABQ5RMX5_9CHLO</name>
<keyword evidence="5" id="KW-0418">Kinase</keyword>
<evidence type="ECO:0000256" key="1">
    <source>
        <dbReference type="ARBA" id="ARBA00012513"/>
    </source>
</evidence>
<feature type="compositionally biased region" description="Low complexity" evidence="11">
    <location>
        <begin position="375"/>
        <end position="399"/>
    </location>
</feature>
<evidence type="ECO:0000313" key="14">
    <source>
        <dbReference type="Proteomes" id="UP001165090"/>
    </source>
</evidence>
<dbReference type="PROSITE" id="PS00107">
    <property type="entry name" value="PROTEIN_KINASE_ATP"/>
    <property type="match status" value="1"/>
</dbReference>
<evidence type="ECO:0000256" key="2">
    <source>
        <dbReference type="ARBA" id="ARBA00022527"/>
    </source>
</evidence>
<keyword evidence="14" id="KW-1185">Reference proteome</keyword>
<dbReference type="SUPFAM" id="SSF56112">
    <property type="entry name" value="Protein kinase-like (PK-like)"/>
    <property type="match status" value="1"/>
</dbReference>
<accession>A0ABQ5RMX5</accession>
<keyword evidence="2 10" id="KW-0723">Serine/threonine-protein kinase</keyword>
<evidence type="ECO:0000256" key="9">
    <source>
        <dbReference type="PROSITE-ProRule" id="PRU10141"/>
    </source>
</evidence>
<dbReference type="InterPro" id="IPR000719">
    <property type="entry name" value="Prot_kinase_dom"/>
</dbReference>
<dbReference type="Pfam" id="PF00069">
    <property type="entry name" value="Pkinase"/>
    <property type="match status" value="1"/>
</dbReference>
<gene>
    <name evidence="13" type="ORF">VaNZ11_000690</name>
</gene>